<evidence type="ECO:0000256" key="1">
    <source>
        <dbReference type="ARBA" id="ARBA00001933"/>
    </source>
</evidence>
<keyword evidence="4" id="KW-0456">Lyase</keyword>
<organism evidence="9 10">
    <name type="scientific">Paramormyrops kingsleyae</name>
    <dbReference type="NCBI Taxonomy" id="1676925"/>
    <lineage>
        <taxon>Eukaryota</taxon>
        <taxon>Metazoa</taxon>
        <taxon>Chordata</taxon>
        <taxon>Craniata</taxon>
        <taxon>Vertebrata</taxon>
        <taxon>Euteleostomi</taxon>
        <taxon>Actinopterygii</taxon>
        <taxon>Neopterygii</taxon>
        <taxon>Teleostei</taxon>
        <taxon>Osteoglossocephala</taxon>
        <taxon>Osteoglossomorpha</taxon>
        <taxon>Osteoglossiformes</taxon>
        <taxon>Mormyridae</taxon>
        <taxon>Paramormyrops</taxon>
    </lineage>
</organism>
<comment type="cofactor">
    <cofactor evidence="1">
        <name>pyridoxal 5'-phosphate</name>
        <dbReference type="ChEBI" id="CHEBI:597326"/>
    </cofactor>
</comment>
<dbReference type="GO" id="GO:0006567">
    <property type="term" value="P:L-threonine catabolic process"/>
    <property type="evidence" value="ECO:0007669"/>
    <property type="project" value="TreeGrafter"/>
</dbReference>
<dbReference type="AlphaFoldDB" id="A0A3B3TD24"/>
<sequence length="321" mass="34004">MSHLTSFHVNTPLLESLDLSKRAGTRVYMKMENAQPSGSYKIRGIGHLCQKMAGPGSRGVVCASGGNAGMATAYAARKLQIPATIIVPTSTPKLVIEKLRSQEASVRVVGKEFDEANAEALRVAHSEGLTFVPPFDHPLLWEGHASIIHEIKDSLTCKPGAVVVAVGGGGLLCGVMEGLKQVGWDGVPIICMETEGAASLNAAIRAGRLVTLPEIRSEAKTLGAKTVCSQAFECTKQGHVISEVVTDLEALQALEQFLDEERVLVELSCGAALAAVYSGVIQRLRAEGRLPPLLDPIVMVVCGGSGISMSWLKELSDKLRG</sequence>
<dbReference type="Proteomes" id="UP000261540">
    <property type="component" value="Unplaced"/>
</dbReference>
<proteinExistence type="predicted"/>
<evidence type="ECO:0000256" key="2">
    <source>
        <dbReference type="ARBA" id="ARBA00012093"/>
    </source>
</evidence>
<dbReference type="InterPro" id="IPR050147">
    <property type="entry name" value="Ser/Thr_Dehydratase"/>
</dbReference>
<dbReference type="PANTHER" id="PTHR48078">
    <property type="entry name" value="THREONINE DEHYDRATASE, MITOCHONDRIAL-RELATED"/>
    <property type="match status" value="1"/>
</dbReference>
<dbReference type="KEGG" id="pki:111851024"/>
<evidence type="ECO:0000256" key="4">
    <source>
        <dbReference type="ARBA" id="ARBA00023239"/>
    </source>
</evidence>
<dbReference type="PANTHER" id="PTHR48078:SF16">
    <property type="entry name" value="SERINE DEHYDRATASE-LIKE"/>
    <property type="match status" value="1"/>
</dbReference>
<dbReference type="SUPFAM" id="SSF53686">
    <property type="entry name" value="Tryptophan synthase beta subunit-like PLP-dependent enzymes"/>
    <property type="match status" value="1"/>
</dbReference>
<dbReference type="GO" id="GO:0030170">
    <property type="term" value="F:pyridoxal phosphate binding"/>
    <property type="evidence" value="ECO:0007669"/>
    <property type="project" value="InterPro"/>
</dbReference>
<dbReference type="Gene3D" id="3.40.50.1100">
    <property type="match status" value="2"/>
</dbReference>
<evidence type="ECO:0000256" key="3">
    <source>
        <dbReference type="ARBA" id="ARBA00022898"/>
    </source>
</evidence>
<evidence type="ECO:0000259" key="8">
    <source>
        <dbReference type="Pfam" id="PF00291"/>
    </source>
</evidence>
<dbReference type="OrthoDB" id="7773036at2759"/>
<evidence type="ECO:0000256" key="6">
    <source>
        <dbReference type="ARBA" id="ARBA00042605"/>
    </source>
</evidence>
<reference evidence="9" key="1">
    <citation type="submission" date="2025-08" db="UniProtKB">
        <authorList>
            <consortium name="Ensembl"/>
        </authorList>
    </citation>
    <scope>IDENTIFICATION</scope>
</reference>
<dbReference type="GO" id="GO:0009097">
    <property type="term" value="P:isoleucine biosynthetic process"/>
    <property type="evidence" value="ECO:0007669"/>
    <property type="project" value="TreeGrafter"/>
</dbReference>
<dbReference type="Ensembl" id="ENSPKIT00000021680.1">
    <property type="protein sequence ID" value="ENSPKIP00000040659.1"/>
    <property type="gene ID" value="ENSPKIG00000017535.1"/>
</dbReference>
<reference evidence="9" key="2">
    <citation type="submission" date="2025-09" db="UniProtKB">
        <authorList>
            <consortium name="Ensembl"/>
        </authorList>
    </citation>
    <scope>IDENTIFICATION</scope>
</reference>
<dbReference type="Pfam" id="PF00291">
    <property type="entry name" value="PALP"/>
    <property type="match status" value="1"/>
</dbReference>
<evidence type="ECO:0000313" key="10">
    <source>
        <dbReference type="Proteomes" id="UP000261540"/>
    </source>
</evidence>
<dbReference type="CTD" id="113675"/>
<dbReference type="STRING" id="1676925.ENSPKIP00000040659"/>
<feature type="domain" description="Tryptophan synthase beta chain-like PALP" evidence="8">
    <location>
        <begin position="7"/>
        <end position="303"/>
    </location>
</feature>
<comment type="catalytic activity">
    <reaction evidence="7">
        <text>L-serine = pyruvate + NH4(+)</text>
        <dbReference type="Rhea" id="RHEA:19169"/>
        <dbReference type="ChEBI" id="CHEBI:15361"/>
        <dbReference type="ChEBI" id="CHEBI:28938"/>
        <dbReference type="ChEBI" id="CHEBI:33384"/>
        <dbReference type="EC" id="4.3.1.17"/>
    </reaction>
</comment>
<dbReference type="InterPro" id="IPR036052">
    <property type="entry name" value="TrpB-like_PALP_sf"/>
</dbReference>
<dbReference type="EC" id="4.3.1.17" evidence="2"/>
<dbReference type="GO" id="GO:0006565">
    <property type="term" value="P:L-serine catabolic process"/>
    <property type="evidence" value="ECO:0007669"/>
    <property type="project" value="TreeGrafter"/>
</dbReference>
<dbReference type="GO" id="GO:0004794">
    <property type="term" value="F:threonine deaminase activity"/>
    <property type="evidence" value="ECO:0007669"/>
    <property type="project" value="TreeGrafter"/>
</dbReference>
<dbReference type="InterPro" id="IPR000634">
    <property type="entry name" value="Ser/Thr_deHydtase_PyrdxlP-BS"/>
</dbReference>
<protein>
    <recommendedName>
        <fullName evidence="2">L-serine ammonia-lyase</fullName>
        <ecNumber evidence="2">4.3.1.17</ecNumber>
    </recommendedName>
    <alternativeName>
        <fullName evidence="5">L-serine deaminase</fullName>
    </alternativeName>
    <alternativeName>
        <fullName evidence="6">L-threonine dehydratase</fullName>
    </alternativeName>
</protein>
<dbReference type="PROSITE" id="PS00165">
    <property type="entry name" value="DEHYDRATASE_SER_THR"/>
    <property type="match status" value="1"/>
</dbReference>
<evidence type="ECO:0000256" key="7">
    <source>
        <dbReference type="ARBA" id="ARBA00049406"/>
    </source>
</evidence>
<dbReference type="GeneTree" id="ENSGT00940000160713"/>
<dbReference type="GO" id="GO:0003941">
    <property type="term" value="F:L-serine ammonia-lyase activity"/>
    <property type="evidence" value="ECO:0007669"/>
    <property type="project" value="UniProtKB-EC"/>
</dbReference>
<dbReference type="InterPro" id="IPR001926">
    <property type="entry name" value="TrpB-like_PALP"/>
</dbReference>
<evidence type="ECO:0000256" key="5">
    <source>
        <dbReference type="ARBA" id="ARBA00041766"/>
    </source>
</evidence>
<evidence type="ECO:0000313" key="9">
    <source>
        <dbReference type="Ensembl" id="ENSPKIP00000040659.1"/>
    </source>
</evidence>
<keyword evidence="10" id="KW-1185">Reference proteome</keyword>
<accession>A0A3B3TD24</accession>
<name>A0A3B3TD24_9TELE</name>
<keyword evidence="3" id="KW-0663">Pyridoxal phosphate</keyword>